<proteinExistence type="inferred from homology"/>
<name>A0A9P4GD63_9PLEO</name>
<dbReference type="AlphaFoldDB" id="A0A9P4GD63"/>
<feature type="transmembrane region" description="Helical" evidence="3">
    <location>
        <begin position="166"/>
        <end position="184"/>
    </location>
</feature>
<evidence type="ECO:0000313" key="6">
    <source>
        <dbReference type="Proteomes" id="UP000800039"/>
    </source>
</evidence>
<organism evidence="5 6">
    <name type="scientific">Cucurbitaria berberidis CBS 394.84</name>
    <dbReference type="NCBI Taxonomy" id="1168544"/>
    <lineage>
        <taxon>Eukaryota</taxon>
        <taxon>Fungi</taxon>
        <taxon>Dikarya</taxon>
        <taxon>Ascomycota</taxon>
        <taxon>Pezizomycotina</taxon>
        <taxon>Dothideomycetes</taxon>
        <taxon>Pleosporomycetidae</taxon>
        <taxon>Pleosporales</taxon>
        <taxon>Pleosporineae</taxon>
        <taxon>Cucurbitariaceae</taxon>
        <taxon>Cucurbitaria</taxon>
    </lineage>
</organism>
<feature type="transmembrane region" description="Helical" evidence="3">
    <location>
        <begin position="329"/>
        <end position="351"/>
    </location>
</feature>
<feature type="transmembrane region" description="Helical" evidence="3">
    <location>
        <begin position="272"/>
        <end position="292"/>
    </location>
</feature>
<dbReference type="RefSeq" id="XP_040786301.1">
    <property type="nucleotide sequence ID" value="XM_040937129.1"/>
</dbReference>
<dbReference type="SUPFAM" id="SSF103473">
    <property type="entry name" value="MFS general substrate transporter"/>
    <property type="match status" value="1"/>
</dbReference>
<keyword evidence="3" id="KW-0472">Membrane</keyword>
<dbReference type="InterPro" id="IPR050327">
    <property type="entry name" value="Proton-linked_MCT"/>
</dbReference>
<dbReference type="OrthoDB" id="2213137at2759"/>
<comment type="similarity">
    <text evidence="2">Belongs to the major facilitator superfamily. Monocarboxylate porter (TC 2.A.1.13) family.</text>
</comment>
<accession>A0A9P4GD63</accession>
<feature type="transmembrane region" description="Helical" evidence="3">
    <location>
        <begin position="136"/>
        <end position="154"/>
    </location>
</feature>
<dbReference type="GeneID" id="63854379"/>
<dbReference type="InterPro" id="IPR011701">
    <property type="entry name" value="MFS"/>
</dbReference>
<dbReference type="Pfam" id="PF07690">
    <property type="entry name" value="MFS_1"/>
    <property type="match status" value="1"/>
</dbReference>
<evidence type="ECO:0000259" key="4">
    <source>
        <dbReference type="PROSITE" id="PS50850"/>
    </source>
</evidence>
<feature type="transmembrane region" description="Helical" evidence="3">
    <location>
        <begin position="74"/>
        <end position="94"/>
    </location>
</feature>
<dbReference type="InterPro" id="IPR036259">
    <property type="entry name" value="MFS_trans_sf"/>
</dbReference>
<feature type="transmembrane region" description="Helical" evidence="3">
    <location>
        <begin position="404"/>
        <end position="424"/>
    </location>
</feature>
<feature type="domain" description="Major facilitator superfamily (MFS) profile" evidence="4">
    <location>
        <begin position="238"/>
        <end position="430"/>
    </location>
</feature>
<dbReference type="Proteomes" id="UP000800039">
    <property type="component" value="Unassembled WGS sequence"/>
</dbReference>
<keyword evidence="3" id="KW-0812">Transmembrane</keyword>
<evidence type="ECO:0000256" key="2">
    <source>
        <dbReference type="ARBA" id="ARBA00006727"/>
    </source>
</evidence>
<comment type="subcellular location">
    <subcellularLocation>
        <location evidence="1">Membrane</location>
        <topology evidence="1">Multi-pass membrane protein</topology>
    </subcellularLocation>
</comment>
<dbReference type="PANTHER" id="PTHR11360">
    <property type="entry name" value="MONOCARBOXYLATE TRANSPORTER"/>
    <property type="match status" value="1"/>
</dbReference>
<feature type="transmembrane region" description="Helical" evidence="3">
    <location>
        <begin position="237"/>
        <end position="260"/>
    </location>
</feature>
<feature type="transmembrane region" description="Helical" evidence="3">
    <location>
        <begin position="196"/>
        <end position="216"/>
    </location>
</feature>
<evidence type="ECO:0000256" key="3">
    <source>
        <dbReference type="SAM" id="Phobius"/>
    </source>
</evidence>
<reference evidence="5" key="1">
    <citation type="submission" date="2020-01" db="EMBL/GenBank/DDBJ databases">
        <authorList>
            <consortium name="DOE Joint Genome Institute"/>
            <person name="Haridas S."/>
            <person name="Albert R."/>
            <person name="Binder M."/>
            <person name="Bloem J."/>
            <person name="Labutti K."/>
            <person name="Salamov A."/>
            <person name="Andreopoulos B."/>
            <person name="Baker S.E."/>
            <person name="Barry K."/>
            <person name="Bills G."/>
            <person name="Bluhm B.H."/>
            <person name="Cannon C."/>
            <person name="Castanera R."/>
            <person name="Culley D.E."/>
            <person name="Daum C."/>
            <person name="Ezra D."/>
            <person name="Gonzalez J.B."/>
            <person name="Henrissat B."/>
            <person name="Kuo A."/>
            <person name="Liang C."/>
            <person name="Lipzen A."/>
            <person name="Lutzoni F."/>
            <person name="Magnuson J."/>
            <person name="Mondo S."/>
            <person name="Nolan M."/>
            <person name="Ohm R."/>
            <person name="Pangilinan J."/>
            <person name="Park H.-J."/>
            <person name="Ramirez L."/>
            <person name="Alfaro M."/>
            <person name="Sun H."/>
            <person name="Tritt A."/>
            <person name="Yoshinaga Y."/>
            <person name="Zwiers L.-H."/>
            <person name="Turgeon B.G."/>
            <person name="Goodwin S.B."/>
            <person name="Spatafora J.W."/>
            <person name="Crous P.W."/>
            <person name="Grigoriev I.V."/>
        </authorList>
    </citation>
    <scope>NUCLEOTIDE SEQUENCE</scope>
    <source>
        <strain evidence="5">CBS 394.84</strain>
    </source>
</reference>
<comment type="caution">
    <text evidence="5">The sequence shown here is derived from an EMBL/GenBank/DDBJ whole genome shotgun (WGS) entry which is preliminary data.</text>
</comment>
<feature type="transmembrane region" description="Helical" evidence="3">
    <location>
        <begin position="304"/>
        <end position="323"/>
    </location>
</feature>
<dbReference type="GO" id="GO:0022857">
    <property type="term" value="F:transmembrane transporter activity"/>
    <property type="evidence" value="ECO:0007669"/>
    <property type="project" value="InterPro"/>
</dbReference>
<protein>
    <submittedName>
        <fullName evidence="5">MFS general substrate transporter</fullName>
    </submittedName>
</protein>
<keyword evidence="3" id="KW-1133">Transmembrane helix</keyword>
<dbReference type="PANTHER" id="PTHR11360:SF287">
    <property type="entry name" value="MFS MONOCARBOXYLATE TRANSPORTER"/>
    <property type="match status" value="1"/>
</dbReference>
<feature type="transmembrane region" description="Helical" evidence="3">
    <location>
        <begin position="35"/>
        <end position="54"/>
    </location>
</feature>
<dbReference type="GO" id="GO:0016020">
    <property type="term" value="C:membrane"/>
    <property type="evidence" value="ECO:0007669"/>
    <property type="project" value="UniProtKB-SubCell"/>
</dbReference>
<dbReference type="InterPro" id="IPR020846">
    <property type="entry name" value="MFS_dom"/>
</dbReference>
<dbReference type="EMBL" id="ML976617">
    <property type="protein sequence ID" value="KAF1843738.1"/>
    <property type="molecule type" value="Genomic_DNA"/>
</dbReference>
<sequence>MPDNDLEIEMESSLRWNQVTENESSLPPPDGGKDAWLFLAAGFVIEIMVWGFPWSYGIFQDYYSTSLPFAGSSGIPAIGTSAMGILYMAAPITFGSVIRYPQYKRPAIVVGLLTMCLSLALSSLCTTVPQLVMTQGILYGIGGAVTYSPVVQFLDEWFVRRKGLAFGIMWAGTGVGGVITPLLLEFLLHKYGFRNALRIWTILVFVISLPLTWFLKPRLPVPSTNRARLGFTFLTDRSFWIFQLGSIFQSLGFFVPSIYLPTYAKQLGFDSTVSALTIVLINVATVFGSIGMGSVIDRWPVTTGILISTTGAVLSVFLIWGFSTTLPPLLIFSFSYGLFAGSFTNTWPGILRTVQKNTGQMEGPMVFSILSLGRGIGNVISGPLSEALIKLGTIGGLGFYGTHYGSLVIFTGITAAFGGIGVFGKRTGWL</sequence>
<feature type="transmembrane region" description="Helical" evidence="3">
    <location>
        <begin position="106"/>
        <end position="124"/>
    </location>
</feature>
<evidence type="ECO:0000313" key="5">
    <source>
        <dbReference type="EMBL" id="KAF1843738.1"/>
    </source>
</evidence>
<dbReference type="Gene3D" id="1.20.1250.20">
    <property type="entry name" value="MFS general substrate transporter like domains"/>
    <property type="match status" value="2"/>
</dbReference>
<gene>
    <name evidence="5" type="ORF">K460DRAFT_408061</name>
</gene>
<dbReference type="PROSITE" id="PS50850">
    <property type="entry name" value="MFS"/>
    <property type="match status" value="1"/>
</dbReference>
<keyword evidence="6" id="KW-1185">Reference proteome</keyword>
<evidence type="ECO:0000256" key="1">
    <source>
        <dbReference type="ARBA" id="ARBA00004141"/>
    </source>
</evidence>